<name>A0A183LV76_9TREM</name>
<protein>
    <submittedName>
        <fullName evidence="2">Uncharacterized protein</fullName>
    </submittedName>
</protein>
<dbReference type="Proteomes" id="UP000277204">
    <property type="component" value="Unassembled WGS sequence"/>
</dbReference>
<dbReference type="AlphaFoldDB" id="A0A183LV76"/>
<keyword evidence="3" id="KW-1185">Reference proteome</keyword>
<dbReference type="EMBL" id="UZAI01003165">
    <property type="protein sequence ID" value="VDO77661.1"/>
    <property type="molecule type" value="Genomic_DNA"/>
</dbReference>
<organism evidence="2 3">
    <name type="scientific">Schistosoma margrebowiei</name>
    <dbReference type="NCBI Taxonomy" id="48269"/>
    <lineage>
        <taxon>Eukaryota</taxon>
        <taxon>Metazoa</taxon>
        <taxon>Spiralia</taxon>
        <taxon>Lophotrochozoa</taxon>
        <taxon>Platyhelminthes</taxon>
        <taxon>Trematoda</taxon>
        <taxon>Digenea</taxon>
        <taxon>Strigeidida</taxon>
        <taxon>Schistosomatoidea</taxon>
        <taxon>Schistosomatidae</taxon>
        <taxon>Schistosoma</taxon>
    </lineage>
</organism>
<gene>
    <name evidence="2" type="ORF">SMRZ_LOCUS7701</name>
</gene>
<reference evidence="2 3" key="1">
    <citation type="submission" date="2018-11" db="EMBL/GenBank/DDBJ databases">
        <authorList>
            <consortium name="Pathogen Informatics"/>
        </authorList>
    </citation>
    <scope>NUCLEOTIDE SEQUENCE [LARGE SCALE GENOMIC DNA]</scope>
    <source>
        <strain evidence="2 3">Zambia</strain>
    </source>
</reference>
<feature type="compositionally biased region" description="Basic and acidic residues" evidence="1">
    <location>
        <begin position="127"/>
        <end position="155"/>
    </location>
</feature>
<evidence type="ECO:0000313" key="3">
    <source>
        <dbReference type="Proteomes" id="UP000277204"/>
    </source>
</evidence>
<proteinExistence type="predicted"/>
<evidence type="ECO:0000256" key="1">
    <source>
        <dbReference type="SAM" id="MobiDB-lite"/>
    </source>
</evidence>
<feature type="region of interest" description="Disordered" evidence="1">
    <location>
        <begin position="117"/>
        <end position="155"/>
    </location>
</feature>
<sequence>MRDVRTKRRTDNHHLVVVRMKLNLKKHWKTGQTLLQRFSAAFIRSTEKLNEFRIALNNRFQALQYLLKEEKTAIVDNYRETREALTSTRREVLGLKKHHHEEWICIEILGRIHGRENKKTANNNSRSRTEEVKTQAEYIEANKQEKRSIGADKQKYVEELAEKATRERNIK</sequence>
<accession>A0A183LV76</accession>
<evidence type="ECO:0000313" key="2">
    <source>
        <dbReference type="EMBL" id="VDO77661.1"/>
    </source>
</evidence>